<feature type="non-terminal residue" evidence="1">
    <location>
        <position position="1"/>
    </location>
</feature>
<dbReference type="AlphaFoldDB" id="A0AAV6H9A1"/>
<protein>
    <submittedName>
        <fullName evidence="1">Uncharacterized protein</fullName>
    </submittedName>
</protein>
<reference evidence="1" key="1">
    <citation type="submission" date="2020-10" db="EMBL/GenBank/DDBJ databases">
        <title>Chromosome-scale genome assembly of the Allis shad, Alosa alosa.</title>
        <authorList>
            <person name="Margot Z."/>
            <person name="Christophe K."/>
            <person name="Cabau C."/>
            <person name="Louis A."/>
            <person name="Berthelot C."/>
            <person name="Parey E."/>
            <person name="Roest Crollius H."/>
            <person name="Montfort J."/>
            <person name="Robinson-Rechavi M."/>
            <person name="Bucao C."/>
            <person name="Bouchez O."/>
            <person name="Gislard M."/>
            <person name="Lluch J."/>
            <person name="Milhes M."/>
            <person name="Lampietro C."/>
            <person name="Lopez Roques C."/>
            <person name="Donnadieu C."/>
            <person name="Braasch I."/>
            <person name="Desvignes T."/>
            <person name="Postlethwait J."/>
            <person name="Bobe J."/>
            <person name="Guiguen Y."/>
        </authorList>
    </citation>
    <scope>NUCLEOTIDE SEQUENCE</scope>
    <source>
        <strain evidence="1">M-15738</strain>
        <tissue evidence="1">Blood</tissue>
    </source>
</reference>
<dbReference type="Proteomes" id="UP000823561">
    <property type="component" value="Chromosome 4"/>
</dbReference>
<sequence>QTSSWVITTSPRLQAACRAVRGCGEALASGALISSLLLWARSSSRRGRSLSTTAQSSQSGMEPLLSSAWAGRGATKTRCSYLARIHVSLSSLEASGVGFCRPWVQLSQTLFAMWFPIALSTWESSGDRSSRSRERTRDRWVPRFLWIPEHSIQISAPRLRLAHVGS</sequence>
<organism evidence="1 2">
    <name type="scientific">Alosa alosa</name>
    <name type="common">allis shad</name>
    <dbReference type="NCBI Taxonomy" id="278164"/>
    <lineage>
        <taxon>Eukaryota</taxon>
        <taxon>Metazoa</taxon>
        <taxon>Chordata</taxon>
        <taxon>Craniata</taxon>
        <taxon>Vertebrata</taxon>
        <taxon>Euteleostomi</taxon>
        <taxon>Actinopterygii</taxon>
        <taxon>Neopterygii</taxon>
        <taxon>Teleostei</taxon>
        <taxon>Clupei</taxon>
        <taxon>Clupeiformes</taxon>
        <taxon>Clupeoidei</taxon>
        <taxon>Clupeidae</taxon>
        <taxon>Alosa</taxon>
    </lineage>
</organism>
<feature type="non-terminal residue" evidence="1">
    <location>
        <position position="166"/>
    </location>
</feature>
<gene>
    <name evidence="1" type="ORF">AALO_G00057590</name>
</gene>
<proteinExistence type="predicted"/>
<name>A0AAV6H9A1_9TELE</name>
<dbReference type="EMBL" id="JADWDJ010000004">
    <property type="protein sequence ID" value="KAG5282582.1"/>
    <property type="molecule type" value="Genomic_DNA"/>
</dbReference>
<evidence type="ECO:0000313" key="1">
    <source>
        <dbReference type="EMBL" id="KAG5282582.1"/>
    </source>
</evidence>
<keyword evidence="2" id="KW-1185">Reference proteome</keyword>
<accession>A0AAV6H9A1</accession>
<evidence type="ECO:0000313" key="2">
    <source>
        <dbReference type="Proteomes" id="UP000823561"/>
    </source>
</evidence>
<comment type="caution">
    <text evidence="1">The sequence shown here is derived from an EMBL/GenBank/DDBJ whole genome shotgun (WGS) entry which is preliminary data.</text>
</comment>